<protein>
    <submittedName>
        <fullName evidence="1">Uncharacterized protein</fullName>
    </submittedName>
</protein>
<proteinExistence type="predicted"/>
<sequence>MTRRQDTCGRFVNMLTRTTASCPPVACRAPSRLVLVQLRALCLSAFDSSSRVSERRGYTTPRSCREANSRVCSRWFHSSQVQLDVCAGGGGGPLRSKLGSFLLSSATSSVHAAAEPVSKLEPREYDLTPRRTATAELGRVRGVVEDAEKKERKNRFLTEDVGVSGSELRALLLNRRRDILSGQQEQTTEKAPKSESKPAESLQASSAGNTAPDSQIQDSKVKEEASSNTQHASNKTIKETTQDQIRTLFKSISITPSSSPAKSPPPPQSESAEQHLPHHKARARKWTRSAIEELLLERSLIHKATTAGNLVRCTVFDLEGSVTVVSGEFKKAELLSKHGLLPRDLRKLDTGSYMTMPAILVRNNSILINLLHIRALIKADMVIIFDAYGSTDSQTQSVFMYDLEGKLAQGSKAMGGLPYEMRALEAILISVVTALDAEMKIHTTIVTSILADLENNIDREKLRHLLVQSKALAQFLQKATLVRDAINEVLEQDDDLAGMYLTEKLNGIARPHDQHSEVEMLLESYYKHCDEIVQAANITMSNVRTTEEIVNIILDANRNSLMLLELKFTIGALGLGAGALVAALYGMNLKNFMEDSVVGFWTVSMFASAVVGLIIIIGLKNLRKVQRVTMMWEHGAETASHGGGGSSNTTTGGPRGGAAIIRPIVVVGKARQKSRFWR</sequence>
<organism evidence="1 2">
    <name type="scientific">Lipomyces kononenkoae</name>
    <name type="common">Yeast</name>
    <dbReference type="NCBI Taxonomy" id="34357"/>
    <lineage>
        <taxon>Eukaryota</taxon>
        <taxon>Fungi</taxon>
        <taxon>Dikarya</taxon>
        <taxon>Ascomycota</taxon>
        <taxon>Saccharomycotina</taxon>
        <taxon>Lipomycetes</taxon>
        <taxon>Lipomycetales</taxon>
        <taxon>Lipomycetaceae</taxon>
        <taxon>Lipomyces</taxon>
    </lineage>
</organism>
<dbReference type="Proteomes" id="UP001433508">
    <property type="component" value="Unassembled WGS sequence"/>
</dbReference>
<dbReference type="EMBL" id="MU971335">
    <property type="protein sequence ID" value="KAK9241210.1"/>
    <property type="molecule type" value="Genomic_DNA"/>
</dbReference>
<evidence type="ECO:0000313" key="1">
    <source>
        <dbReference type="EMBL" id="KAK9241210.1"/>
    </source>
</evidence>
<reference evidence="2" key="1">
    <citation type="journal article" date="2024" name="Front. Bioeng. Biotechnol.">
        <title>Genome-scale model development and genomic sequencing of the oleaginous clade Lipomyces.</title>
        <authorList>
            <person name="Czajka J.J."/>
            <person name="Han Y."/>
            <person name="Kim J."/>
            <person name="Mondo S.J."/>
            <person name="Hofstad B.A."/>
            <person name="Robles A."/>
            <person name="Haridas S."/>
            <person name="Riley R."/>
            <person name="LaButti K."/>
            <person name="Pangilinan J."/>
            <person name="Andreopoulos W."/>
            <person name="Lipzen A."/>
            <person name="Yan J."/>
            <person name="Wang M."/>
            <person name="Ng V."/>
            <person name="Grigoriev I.V."/>
            <person name="Spatafora J.W."/>
            <person name="Magnuson J.K."/>
            <person name="Baker S.E."/>
            <person name="Pomraning K.R."/>
        </authorList>
    </citation>
    <scope>NUCLEOTIDE SEQUENCE [LARGE SCALE GENOMIC DNA]</scope>
    <source>
        <strain evidence="2">CBS 7786</strain>
    </source>
</reference>
<comment type="caution">
    <text evidence="1">The sequence shown here is derived from an EMBL/GenBank/DDBJ whole genome shotgun (WGS) entry which is preliminary data.</text>
</comment>
<accession>A0ACC3TC49</accession>
<keyword evidence="2" id="KW-1185">Reference proteome</keyword>
<name>A0ACC3TC49_LIPKO</name>
<gene>
    <name evidence="1" type="ORF">V1525DRAFT_392447</name>
</gene>
<evidence type="ECO:0000313" key="2">
    <source>
        <dbReference type="Proteomes" id="UP001433508"/>
    </source>
</evidence>